<gene>
    <name evidence="1" type="ORF">SARC_16595</name>
</gene>
<dbReference type="SUPFAM" id="SSF48366">
    <property type="entry name" value="Ras GEF"/>
    <property type="match status" value="1"/>
</dbReference>
<dbReference type="RefSeq" id="XP_014144777.1">
    <property type="nucleotide sequence ID" value="XM_014289302.1"/>
</dbReference>
<evidence type="ECO:0000313" key="2">
    <source>
        <dbReference type="Proteomes" id="UP000054560"/>
    </source>
</evidence>
<dbReference type="Proteomes" id="UP000054560">
    <property type="component" value="Unassembled WGS sequence"/>
</dbReference>
<dbReference type="GeneID" id="25917099"/>
<evidence type="ECO:0000313" key="1">
    <source>
        <dbReference type="EMBL" id="KNC70875.1"/>
    </source>
</evidence>
<dbReference type="AlphaFoldDB" id="A0A0L0F2C7"/>
<proteinExistence type="predicted"/>
<protein>
    <submittedName>
        <fullName evidence="1">Uncharacterized protein</fullName>
    </submittedName>
</protein>
<dbReference type="InterPro" id="IPR023578">
    <property type="entry name" value="Ras_GEF_dom_sf"/>
</dbReference>
<sequence length="63" mass="7009">MEVSGDPMKPVLMPEDANPDNHIVGGSYLDILNFSNKDIAYQLTLIELAGFQCIPVRKRINCC</sequence>
<dbReference type="EMBL" id="KQ250054">
    <property type="protein sequence ID" value="KNC70875.1"/>
    <property type="molecule type" value="Genomic_DNA"/>
</dbReference>
<keyword evidence="2" id="KW-1185">Reference proteome</keyword>
<accession>A0A0L0F2C7</accession>
<organism evidence="1 2">
    <name type="scientific">Sphaeroforma arctica JP610</name>
    <dbReference type="NCBI Taxonomy" id="667725"/>
    <lineage>
        <taxon>Eukaryota</taxon>
        <taxon>Ichthyosporea</taxon>
        <taxon>Ichthyophonida</taxon>
        <taxon>Sphaeroforma</taxon>
    </lineage>
</organism>
<name>A0A0L0F2C7_9EUKA</name>
<reference evidence="1 2" key="1">
    <citation type="submission" date="2011-02" db="EMBL/GenBank/DDBJ databases">
        <title>The Genome Sequence of Sphaeroforma arctica JP610.</title>
        <authorList>
            <consortium name="The Broad Institute Genome Sequencing Platform"/>
            <person name="Russ C."/>
            <person name="Cuomo C."/>
            <person name="Young S.K."/>
            <person name="Zeng Q."/>
            <person name="Gargeya S."/>
            <person name="Alvarado L."/>
            <person name="Berlin A."/>
            <person name="Chapman S.B."/>
            <person name="Chen Z."/>
            <person name="Freedman E."/>
            <person name="Gellesch M."/>
            <person name="Goldberg J."/>
            <person name="Griggs A."/>
            <person name="Gujja S."/>
            <person name="Heilman E."/>
            <person name="Heiman D."/>
            <person name="Howarth C."/>
            <person name="Mehta T."/>
            <person name="Neiman D."/>
            <person name="Pearson M."/>
            <person name="Roberts A."/>
            <person name="Saif S."/>
            <person name="Shea T."/>
            <person name="Shenoy N."/>
            <person name="Sisk P."/>
            <person name="Stolte C."/>
            <person name="Sykes S."/>
            <person name="White J."/>
            <person name="Yandava C."/>
            <person name="Burger G."/>
            <person name="Gray M.W."/>
            <person name="Holland P.W.H."/>
            <person name="King N."/>
            <person name="Lang F.B.F."/>
            <person name="Roger A.J."/>
            <person name="Ruiz-Trillo I."/>
            <person name="Haas B."/>
            <person name="Nusbaum C."/>
            <person name="Birren B."/>
        </authorList>
    </citation>
    <scope>NUCLEOTIDE SEQUENCE [LARGE SCALE GENOMIC DNA]</scope>
    <source>
        <strain evidence="1 2">JP610</strain>
    </source>
</reference>